<dbReference type="OrthoDB" id="10344761at2759"/>
<feature type="region of interest" description="Disordered" evidence="1">
    <location>
        <begin position="281"/>
        <end position="305"/>
    </location>
</feature>
<feature type="region of interest" description="Disordered" evidence="1">
    <location>
        <begin position="386"/>
        <end position="409"/>
    </location>
</feature>
<feature type="compositionally biased region" description="Basic residues" evidence="1">
    <location>
        <begin position="219"/>
        <end position="233"/>
    </location>
</feature>
<dbReference type="EMBL" id="CAJVRL010000080">
    <property type="protein sequence ID" value="CAG8957583.1"/>
    <property type="molecule type" value="Genomic_DNA"/>
</dbReference>
<evidence type="ECO:0000313" key="2">
    <source>
        <dbReference type="EMBL" id="CAG8957583.1"/>
    </source>
</evidence>
<dbReference type="Proteomes" id="UP000696280">
    <property type="component" value="Unassembled WGS sequence"/>
</dbReference>
<feature type="compositionally biased region" description="Gly residues" evidence="1">
    <location>
        <begin position="394"/>
        <end position="409"/>
    </location>
</feature>
<proteinExistence type="predicted"/>
<accession>A0A9N9L3P5</accession>
<comment type="caution">
    <text evidence="2">The sequence shown here is derived from an EMBL/GenBank/DDBJ whole genome shotgun (WGS) entry which is preliminary data.</text>
</comment>
<feature type="region of interest" description="Disordered" evidence="1">
    <location>
        <begin position="204"/>
        <end position="233"/>
    </location>
</feature>
<keyword evidence="3" id="KW-1185">Reference proteome</keyword>
<dbReference type="AlphaFoldDB" id="A0A9N9L3P5"/>
<reference evidence="2" key="1">
    <citation type="submission" date="2021-07" db="EMBL/GenBank/DDBJ databases">
        <authorList>
            <person name="Durling M."/>
        </authorList>
    </citation>
    <scope>NUCLEOTIDE SEQUENCE</scope>
</reference>
<evidence type="ECO:0000256" key="1">
    <source>
        <dbReference type="SAM" id="MobiDB-lite"/>
    </source>
</evidence>
<sequence length="409" mass="44440">MSDLQRRSSGGKKGWKTLTSAFRKKSASDLDTVDDIPVAPQMGSRPTSNEREFYESIDRDMMQTPPQSFNRHVAQVARSQVMEPFPAFQQVNLQAAAPQRQQLNHGPANTNRVALTRGQELSLAYGRANINRVVLTRGQELSLAYGRANINQSVAPQQEPDPTYGSVAVNQAAAPQSQELTPAGELDRNWTFGQVQQPNQALPAMGQVPRPRGHDRNVHHTHRRGPAHRHRGHERNMHHPVAAAMDLGFGPAPPPAHSFGPIPGAAPVETPAEVAAATTTVPASNPVPGADAAKKKANRDNDNAKGFSLELLAGFRPDGDSEEESSEEEDVNGLFPVGKKVWYREPSSGLDHLAKIISHSRNGRGVVYKIQLMITGEFKRAWARDLSRQRRGSEGMGGGNGEGPSGQTM</sequence>
<gene>
    <name evidence="2" type="ORF">HYFRA_00010449</name>
</gene>
<organism evidence="2 3">
    <name type="scientific">Hymenoscyphus fraxineus</name>
    <dbReference type="NCBI Taxonomy" id="746836"/>
    <lineage>
        <taxon>Eukaryota</taxon>
        <taxon>Fungi</taxon>
        <taxon>Dikarya</taxon>
        <taxon>Ascomycota</taxon>
        <taxon>Pezizomycotina</taxon>
        <taxon>Leotiomycetes</taxon>
        <taxon>Helotiales</taxon>
        <taxon>Helotiaceae</taxon>
        <taxon>Hymenoscyphus</taxon>
    </lineage>
</organism>
<protein>
    <submittedName>
        <fullName evidence="2">Uncharacterized protein</fullName>
    </submittedName>
</protein>
<feature type="compositionally biased region" description="Basic and acidic residues" evidence="1">
    <location>
        <begin position="292"/>
        <end position="303"/>
    </location>
</feature>
<evidence type="ECO:0000313" key="3">
    <source>
        <dbReference type="Proteomes" id="UP000696280"/>
    </source>
</evidence>
<name>A0A9N9L3P5_9HELO</name>
<feature type="region of interest" description="Disordered" evidence="1">
    <location>
        <begin position="22"/>
        <end position="49"/>
    </location>
</feature>